<proteinExistence type="inferred from homology"/>
<comment type="similarity">
    <text evidence="2">Belongs to the GTP cyclohydrolase IV family.</text>
</comment>
<dbReference type="InterPro" id="IPR022838">
    <property type="entry name" value="GTP_cyclohydrolase_FolE2"/>
</dbReference>
<dbReference type="EC" id="3.5.4.16" evidence="2"/>
<dbReference type="PANTHER" id="PTHR36445:SF1">
    <property type="entry name" value="GTP CYCLOHYDROLASE MPTA"/>
    <property type="match status" value="1"/>
</dbReference>
<sequence>MLDIQNKKDFRNIDIDQVGVKGIRYPITVRDKDQGSQQTVAEINMYVNLPRYYKGTHMSRFVEILNEHSRRISLQNFTEILEEMKERLNAESAHMEISFPYFINKAAPVSGSQGLMEYQCAFKGSLNKGSDLVIIIHVPISTLCPCSKEISDFGAHNQRGEVRLQARFKKFVWIEDLIRLVEESASSDVYSVLKREDEKYVTERAYQNPKFVEDIVRDIAVKLNEDPNITWFSVESENFESIHNHNAYAYIEKRKTDKEIA</sequence>
<dbReference type="NCBIfam" id="NF010200">
    <property type="entry name" value="PRK13674.1-1"/>
    <property type="match status" value="1"/>
</dbReference>
<dbReference type="PANTHER" id="PTHR36445">
    <property type="entry name" value="GTP CYCLOHYDROLASE MPTA"/>
    <property type="match status" value="1"/>
</dbReference>
<feature type="site" description="May be catalytically important" evidence="2">
    <location>
        <position position="144"/>
    </location>
</feature>
<dbReference type="GO" id="GO:0003934">
    <property type="term" value="F:GTP cyclohydrolase I activity"/>
    <property type="evidence" value="ECO:0007669"/>
    <property type="project" value="UniProtKB-UniRule"/>
</dbReference>
<dbReference type="Pfam" id="PF02649">
    <property type="entry name" value="GCHY-1"/>
    <property type="match status" value="1"/>
</dbReference>
<dbReference type="UniPathway" id="UPA00848">
    <property type="reaction ID" value="UER00151"/>
</dbReference>
<dbReference type="AlphaFoldDB" id="A0A445N3A0"/>
<dbReference type="EMBL" id="OJIN01000230">
    <property type="protein sequence ID" value="SPD76179.1"/>
    <property type="molecule type" value="Genomic_DNA"/>
</dbReference>
<evidence type="ECO:0000313" key="3">
    <source>
        <dbReference type="EMBL" id="SPD76179.1"/>
    </source>
</evidence>
<dbReference type="Gene3D" id="3.10.270.10">
    <property type="entry name" value="Urate Oxidase"/>
    <property type="match status" value="1"/>
</dbReference>
<dbReference type="HAMAP" id="MF_01527_B">
    <property type="entry name" value="GTP_cyclohydrol_B"/>
    <property type="match status" value="1"/>
</dbReference>
<gene>
    <name evidence="3" type="primary">folE</name>
    <name evidence="2" type="synonym">folE2</name>
    <name evidence="3" type="ORF">PITCH_A840065</name>
</gene>
<organism evidence="3">
    <name type="scientific">uncultured Desulfobacterium sp</name>
    <dbReference type="NCBI Taxonomy" id="201089"/>
    <lineage>
        <taxon>Bacteria</taxon>
        <taxon>Pseudomonadati</taxon>
        <taxon>Thermodesulfobacteriota</taxon>
        <taxon>Desulfobacteria</taxon>
        <taxon>Desulfobacterales</taxon>
        <taxon>Desulfobacteriaceae</taxon>
        <taxon>Desulfobacterium</taxon>
        <taxon>environmental samples</taxon>
    </lineage>
</organism>
<comment type="pathway">
    <text evidence="2">Cofactor biosynthesis; 7,8-dihydroneopterin triphosphate biosynthesis; 7,8-dihydroneopterin triphosphate from GTP: step 1/1.</text>
</comment>
<keyword evidence="1 2" id="KW-0378">Hydrolase</keyword>
<comment type="catalytic activity">
    <reaction evidence="2">
        <text>GTP + H2O = 7,8-dihydroneopterin 3'-triphosphate + formate + H(+)</text>
        <dbReference type="Rhea" id="RHEA:17473"/>
        <dbReference type="ChEBI" id="CHEBI:15377"/>
        <dbReference type="ChEBI" id="CHEBI:15378"/>
        <dbReference type="ChEBI" id="CHEBI:15740"/>
        <dbReference type="ChEBI" id="CHEBI:37565"/>
        <dbReference type="ChEBI" id="CHEBI:58462"/>
        <dbReference type="EC" id="3.5.4.16"/>
    </reaction>
</comment>
<comment type="function">
    <text evidence="2">Converts GTP to 7,8-dihydroneopterin triphosphate.</text>
</comment>
<evidence type="ECO:0000256" key="1">
    <source>
        <dbReference type="ARBA" id="ARBA00022801"/>
    </source>
</evidence>
<reference evidence="3" key="1">
    <citation type="submission" date="2018-01" db="EMBL/GenBank/DDBJ databases">
        <authorList>
            <person name="Regsiter A."/>
            <person name="William W."/>
        </authorList>
    </citation>
    <scope>NUCLEOTIDE SEQUENCE</scope>
    <source>
        <strain evidence="3">TRIP AH-1</strain>
    </source>
</reference>
<name>A0A445N3A0_9BACT</name>
<dbReference type="GO" id="GO:0046654">
    <property type="term" value="P:tetrahydrofolate biosynthetic process"/>
    <property type="evidence" value="ECO:0007669"/>
    <property type="project" value="UniProtKB-UniRule"/>
</dbReference>
<accession>A0A445N3A0</accession>
<dbReference type="InterPro" id="IPR003801">
    <property type="entry name" value="GTP_cyclohydrolase_FolE2/MptA"/>
</dbReference>
<protein>
    <recommendedName>
        <fullName evidence="2">GTP cyclohydrolase FolE2</fullName>
        <ecNumber evidence="2">3.5.4.16</ecNumber>
    </recommendedName>
</protein>
<evidence type="ECO:0000256" key="2">
    <source>
        <dbReference type="HAMAP-Rule" id="MF_01527"/>
    </source>
</evidence>